<evidence type="ECO:0000256" key="8">
    <source>
        <dbReference type="SAM" id="SignalP"/>
    </source>
</evidence>
<keyword evidence="5" id="KW-0274">FAD</keyword>
<protein>
    <submittedName>
        <fullName evidence="10">Tetrahydrocannabinolic acid synthase</fullName>
    </submittedName>
</protein>
<evidence type="ECO:0000313" key="11">
    <source>
        <dbReference type="Proteomes" id="UP000516437"/>
    </source>
</evidence>
<dbReference type="GO" id="GO:1901696">
    <property type="term" value="P:cannabinoid biosynthetic process"/>
    <property type="evidence" value="ECO:0007669"/>
    <property type="project" value="UniProtKB-ARBA"/>
</dbReference>
<dbReference type="OrthoDB" id="407275at2759"/>
<dbReference type="Proteomes" id="UP000516437">
    <property type="component" value="Chromosome 2"/>
</dbReference>
<evidence type="ECO:0000256" key="3">
    <source>
        <dbReference type="ARBA" id="ARBA00022630"/>
    </source>
</evidence>
<dbReference type="Gene3D" id="3.40.462.20">
    <property type="match status" value="1"/>
</dbReference>
<evidence type="ECO:0000256" key="7">
    <source>
        <dbReference type="ARBA" id="ARBA00023180"/>
    </source>
</evidence>
<reference evidence="10 11" key="1">
    <citation type="journal article" date="2019" name="Plant Biotechnol. J.">
        <title>The red bayberry genome and genetic basis of sex determination.</title>
        <authorList>
            <person name="Jia H.M."/>
            <person name="Jia H.J."/>
            <person name="Cai Q.L."/>
            <person name="Wang Y."/>
            <person name="Zhao H.B."/>
            <person name="Yang W.F."/>
            <person name="Wang G.Y."/>
            <person name="Li Y.H."/>
            <person name="Zhan D.L."/>
            <person name="Shen Y.T."/>
            <person name="Niu Q.F."/>
            <person name="Chang L."/>
            <person name="Qiu J."/>
            <person name="Zhao L."/>
            <person name="Xie H.B."/>
            <person name="Fu W.Y."/>
            <person name="Jin J."/>
            <person name="Li X.W."/>
            <person name="Jiao Y."/>
            <person name="Zhou C.C."/>
            <person name="Tu T."/>
            <person name="Chai C.Y."/>
            <person name="Gao J.L."/>
            <person name="Fan L.J."/>
            <person name="van de Weg E."/>
            <person name="Wang J.Y."/>
            <person name="Gao Z.S."/>
        </authorList>
    </citation>
    <scope>NUCLEOTIDE SEQUENCE [LARGE SCALE GENOMIC DNA]</scope>
    <source>
        <tissue evidence="10">Leaves</tissue>
    </source>
</reference>
<dbReference type="Pfam" id="PF01565">
    <property type="entry name" value="FAD_binding_4"/>
    <property type="match status" value="1"/>
</dbReference>
<organism evidence="10 11">
    <name type="scientific">Morella rubra</name>
    <name type="common">Chinese bayberry</name>
    <dbReference type="NCBI Taxonomy" id="262757"/>
    <lineage>
        <taxon>Eukaryota</taxon>
        <taxon>Viridiplantae</taxon>
        <taxon>Streptophyta</taxon>
        <taxon>Embryophyta</taxon>
        <taxon>Tracheophyta</taxon>
        <taxon>Spermatophyta</taxon>
        <taxon>Magnoliopsida</taxon>
        <taxon>eudicotyledons</taxon>
        <taxon>Gunneridae</taxon>
        <taxon>Pentapetalae</taxon>
        <taxon>rosids</taxon>
        <taxon>fabids</taxon>
        <taxon>Fagales</taxon>
        <taxon>Myricaceae</taxon>
        <taxon>Morella</taxon>
    </lineage>
</organism>
<gene>
    <name evidence="10" type="ORF">CJ030_MR2G007336</name>
</gene>
<keyword evidence="3" id="KW-0285">Flavoprotein</keyword>
<dbReference type="InterPro" id="IPR036318">
    <property type="entry name" value="FAD-bd_PCMH-like_sf"/>
</dbReference>
<evidence type="ECO:0000256" key="1">
    <source>
        <dbReference type="ARBA" id="ARBA00001974"/>
    </source>
</evidence>
<sequence>MEMPRMARILCFLSIFILLVSRSSSCSESFYQKFIQCLSLNSPETPISDIVYISSNSSYLSILESTIKNLRFSSPTTPKPLIIVTPLIDSHVQAAVICCVQNGLQIRIRSGGQLTGHDYEGLSYTAGLPFILLDLQYRHSVSVDVEDKSAWVEAGATLGEVYYHIAEKSSVHGFPAGLCPLVGVGGHLSGGGLGTMVRRYGLAADNIIDARIVNVNGRTLDRESMGEDLFWAIRGGGAASFGVVLSWKIKLVDVPSTVTVFSIAKTLDRNGTKLVNKWQYIGHELVENLFLRLVIKAASTTGTVGNNILQVTFESLFLGTADQLLEIMGECFPELGLKPSDCMEMSWIGSALYFSEYAEGTTIEALRDRTPQDKISFKATSDYVTEPIPEVGLEQLWKWCLEEENSMLIMDPYGGRMDEISESEIPFPHRAGNLYNIQYAVSWDDEGIVGAETHIDWLRRMYQNMSPYVSHNPRAAYINYRDLDLGRNDDNNTSYAQAARWGLKYFKNNFRRLAIVKGEVDPDNFFAFEQSIPPLFSDEGKRDIK</sequence>
<dbReference type="Gene3D" id="3.30.43.10">
    <property type="entry name" value="Uridine Diphospho-n-acetylenolpyruvylglucosamine Reductase, domain 2"/>
    <property type="match status" value="1"/>
</dbReference>
<dbReference type="PANTHER" id="PTHR32448">
    <property type="entry name" value="OS08G0158400 PROTEIN"/>
    <property type="match status" value="1"/>
</dbReference>
<name>A0A6A1WI61_9ROSI</name>
<dbReference type="Pfam" id="PF08031">
    <property type="entry name" value="BBE"/>
    <property type="match status" value="1"/>
</dbReference>
<keyword evidence="4 8" id="KW-0732">Signal</keyword>
<dbReference type="FunFam" id="3.30.43.10:FF:000004">
    <property type="entry name" value="Berberine bridge enzyme-like 15"/>
    <property type="match status" value="1"/>
</dbReference>
<feature type="signal peptide" evidence="8">
    <location>
        <begin position="1"/>
        <end position="25"/>
    </location>
</feature>
<dbReference type="InterPro" id="IPR006094">
    <property type="entry name" value="Oxid_FAD_bind_N"/>
</dbReference>
<feature type="chain" id="PRO_5025598558" evidence="8">
    <location>
        <begin position="26"/>
        <end position="545"/>
    </location>
</feature>
<dbReference type="EMBL" id="RXIC02000020">
    <property type="protein sequence ID" value="KAB1222550.1"/>
    <property type="molecule type" value="Genomic_DNA"/>
</dbReference>
<dbReference type="InterPro" id="IPR016167">
    <property type="entry name" value="FAD-bd_PCMH_sub1"/>
</dbReference>
<dbReference type="InterPro" id="IPR016169">
    <property type="entry name" value="FAD-bd_PCMH_sub2"/>
</dbReference>
<dbReference type="SUPFAM" id="SSF56176">
    <property type="entry name" value="FAD-binding/transporter-associated domain-like"/>
    <property type="match status" value="1"/>
</dbReference>
<dbReference type="Gene3D" id="3.30.465.10">
    <property type="match status" value="1"/>
</dbReference>
<feature type="domain" description="FAD-binding PCMH-type" evidence="9">
    <location>
        <begin position="76"/>
        <end position="254"/>
    </location>
</feature>
<evidence type="ECO:0000259" key="9">
    <source>
        <dbReference type="PROSITE" id="PS51387"/>
    </source>
</evidence>
<dbReference type="GO" id="GO:0016491">
    <property type="term" value="F:oxidoreductase activity"/>
    <property type="evidence" value="ECO:0007669"/>
    <property type="project" value="InterPro"/>
</dbReference>
<keyword evidence="6" id="KW-1015">Disulfide bond</keyword>
<keyword evidence="7" id="KW-0325">Glycoprotein</keyword>
<dbReference type="InterPro" id="IPR016166">
    <property type="entry name" value="FAD-bd_PCMH"/>
</dbReference>
<dbReference type="InterPro" id="IPR012951">
    <property type="entry name" value="BBE"/>
</dbReference>
<proteinExistence type="inferred from homology"/>
<comment type="similarity">
    <text evidence="2">Belongs to the oxygen-dependent FAD-linked oxidoreductase family.</text>
</comment>
<dbReference type="GO" id="GO:0071949">
    <property type="term" value="F:FAD binding"/>
    <property type="evidence" value="ECO:0007669"/>
    <property type="project" value="InterPro"/>
</dbReference>
<evidence type="ECO:0000256" key="4">
    <source>
        <dbReference type="ARBA" id="ARBA00022729"/>
    </source>
</evidence>
<evidence type="ECO:0000256" key="6">
    <source>
        <dbReference type="ARBA" id="ARBA00023157"/>
    </source>
</evidence>
<evidence type="ECO:0000256" key="5">
    <source>
        <dbReference type="ARBA" id="ARBA00022827"/>
    </source>
</evidence>
<comment type="cofactor">
    <cofactor evidence="1">
        <name>FAD</name>
        <dbReference type="ChEBI" id="CHEBI:57692"/>
    </cofactor>
</comment>
<accession>A0A6A1WI61</accession>
<comment type="caution">
    <text evidence="10">The sequence shown here is derived from an EMBL/GenBank/DDBJ whole genome shotgun (WGS) entry which is preliminary data.</text>
</comment>
<keyword evidence="11" id="KW-1185">Reference proteome</keyword>
<dbReference type="PROSITE" id="PS51387">
    <property type="entry name" value="FAD_PCMH"/>
    <property type="match status" value="1"/>
</dbReference>
<evidence type="ECO:0000256" key="2">
    <source>
        <dbReference type="ARBA" id="ARBA00005466"/>
    </source>
</evidence>
<evidence type="ECO:0000313" key="10">
    <source>
        <dbReference type="EMBL" id="KAB1222550.1"/>
    </source>
</evidence>
<dbReference type="AlphaFoldDB" id="A0A6A1WI61"/>